<keyword evidence="1" id="KW-1133">Transmembrane helix</keyword>
<accession>A0A2Z6T836</accession>
<keyword evidence="1" id="KW-0472">Membrane</keyword>
<reference evidence="4" key="1">
    <citation type="submission" date="2018-03" db="EMBL/GenBank/DDBJ databases">
        <title>New taxa in the Lactobacillus gasseri group.</title>
        <authorList>
            <person name="Tanizawa Y."/>
            <person name="Tohno M."/>
            <person name="Endo A."/>
            <person name="Arita M."/>
        </authorList>
    </citation>
    <scope>NUCLEOTIDE SEQUENCE [LARGE SCALE GENOMIC DNA]</scope>
    <source>
        <strain evidence="4">DSM 24759</strain>
    </source>
</reference>
<organism evidence="3 4">
    <name type="scientific">Lactobacillus rodentium</name>
    <dbReference type="NCBI Taxonomy" id="947835"/>
    <lineage>
        <taxon>Bacteria</taxon>
        <taxon>Bacillati</taxon>
        <taxon>Bacillota</taxon>
        <taxon>Bacilli</taxon>
        <taxon>Lactobacillales</taxon>
        <taxon>Lactobacillaceae</taxon>
        <taxon>Lactobacillus</taxon>
    </lineage>
</organism>
<protein>
    <recommendedName>
        <fullName evidence="2">YobI-like P-loop NTPase domain-containing protein</fullName>
    </recommendedName>
</protein>
<evidence type="ECO:0000313" key="3">
    <source>
        <dbReference type="EMBL" id="GBG05001.1"/>
    </source>
</evidence>
<dbReference type="AlphaFoldDB" id="A0A2Z6T836"/>
<dbReference type="InterPro" id="IPR048428">
    <property type="entry name" value="YobI-NTPase"/>
</dbReference>
<feature type="transmembrane region" description="Helical" evidence="1">
    <location>
        <begin position="153"/>
        <end position="175"/>
    </location>
</feature>
<proteinExistence type="predicted"/>
<gene>
    <name evidence="3" type="ORF">LrDSM24759_09150</name>
</gene>
<dbReference type="OrthoDB" id="1701659at2"/>
<dbReference type="Proteomes" id="UP000257317">
    <property type="component" value="Unassembled WGS sequence"/>
</dbReference>
<keyword evidence="4" id="KW-1185">Reference proteome</keyword>
<evidence type="ECO:0000259" key="2">
    <source>
        <dbReference type="Pfam" id="PF20693"/>
    </source>
</evidence>
<dbReference type="EMBL" id="BFBY01000006">
    <property type="protein sequence ID" value="GBG05001.1"/>
    <property type="molecule type" value="Genomic_DNA"/>
</dbReference>
<comment type="caution">
    <text evidence="3">The sequence shown here is derived from an EMBL/GenBank/DDBJ whole genome shotgun (WGS) entry which is preliminary data.</text>
</comment>
<name>A0A2Z6T836_9LACO</name>
<sequence>MEDNKKKLKESRVKGALYPLDNLTKEECQPQWDKLQETIEDPNVQNIAITSAYDTGKTSFLRSFFTDRKDEVKFISVPSFNKHSDDSETELEQNIINQLLFSEDPKDFPDSRIKRMKTVDEETINLFYCITVIGLYCILLWNHSFEIDKLVRFIIFILFCILLYFIFPSLTHALVKYSYTLRANLGLVELSTISTTTDNKDLFILYGDEIKYYFIKSKKRFLILEDMDRFGDITVFQRLRSLNRNLNDAGIRVKFIYTLDDGIFLSEDLNNSTEDELRLIDENKAAEDKSKFFDYVLSMVPINNISNAAEFFEEEIKKYDSLVDEDGKIRIKSNFISGVGIFINDRREIVNIISDLDTFVQKLVTEDEKETYDYDKLFGAIVYKNVYPQDFNDLKYGKSKLNWIFNNEITLRNEIVKIKEKENDPEKISSEDSNIFKDLSFAWLLHLSIEELKNKENFSKVSVSIISYLENHPLLSYLLSSGLINKNISEYISTTQYFDLTLKDREFIMDILAQKIIKEDQDVDNPEKVIQYLNLAQANYGLVYSSTITEVLLNEDEEYSAESFDSRNNLPDLIKGLKRRKDFKLIDTVITNLNPVIDNNQILLLIAELGENWIEYFKEIVTDKDEELVNRDIVFFIDFLNEHFFDPRCKKIIKYLNDNSILSTPTYRDIIMDNNLNVDHFYH</sequence>
<feature type="domain" description="YobI-like P-loop NTPase" evidence="2">
    <location>
        <begin position="33"/>
        <end position="401"/>
    </location>
</feature>
<dbReference type="RefSeq" id="WP_117118333.1">
    <property type="nucleotide sequence ID" value="NZ_BFBY01000006.1"/>
</dbReference>
<evidence type="ECO:0000256" key="1">
    <source>
        <dbReference type="SAM" id="Phobius"/>
    </source>
</evidence>
<feature type="transmembrane region" description="Helical" evidence="1">
    <location>
        <begin position="124"/>
        <end position="141"/>
    </location>
</feature>
<evidence type="ECO:0000313" key="4">
    <source>
        <dbReference type="Proteomes" id="UP000257317"/>
    </source>
</evidence>
<dbReference type="Pfam" id="PF20693">
    <property type="entry name" value="YobI-ATPase"/>
    <property type="match status" value="1"/>
</dbReference>
<keyword evidence="1" id="KW-0812">Transmembrane</keyword>